<keyword evidence="2" id="KW-1185">Reference proteome</keyword>
<dbReference type="GO" id="GO:0006598">
    <property type="term" value="P:polyamine catabolic process"/>
    <property type="evidence" value="ECO:0007669"/>
    <property type="project" value="TreeGrafter"/>
</dbReference>
<keyword evidence="1" id="KW-0808">Transferase</keyword>
<dbReference type="InterPro" id="IPR029062">
    <property type="entry name" value="Class_I_gatase-like"/>
</dbReference>
<protein>
    <submittedName>
        <fullName evidence="1">Glutamine amidotransferase class-I:Peptidase C26</fullName>
    </submittedName>
</protein>
<dbReference type="CDD" id="cd01745">
    <property type="entry name" value="GATase1_2"/>
    <property type="match status" value="1"/>
</dbReference>
<evidence type="ECO:0000313" key="2">
    <source>
        <dbReference type="Proteomes" id="UP000012063"/>
    </source>
</evidence>
<sequence>MPVKKKYTKIRCSYINAVYRANGTPIIIPPFDSTKKLKEYIDLIDALVLSGGEDVAPSSYGEDNVIELENINPDRDKWEISLFKAAYKAKIPILGICRGMQLINVALGGSLYQDIDHQLNCNFSHLPLDLEKRENREYVNHKVNIMENTLLNKILGTNQLKVNSHHHQAIKKTAKNLNIVAKSECGIIEAVENKSKSFLIGVQWHPEDLINNYSCFINLFSELVENAKVRKEENING</sequence>
<comment type="caution">
    <text evidence="1">The sequence shown here is derived from an EMBL/GenBank/DDBJ whole genome shotgun (WGS) entry which is preliminary data.</text>
</comment>
<dbReference type="PROSITE" id="PS51273">
    <property type="entry name" value="GATASE_TYPE_1"/>
    <property type="match status" value="1"/>
</dbReference>
<dbReference type="AlphaFoldDB" id="M5E2K3"/>
<dbReference type="Gene3D" id="3.40.50.880">
    <property type="match status" value="1"/>
</dbReference>
<dbReference type="InParanoid" id="M5E2K3"/>
<organism evidence="1 2">
    <name type="scientific">Halanaerobium saccharolyticum subsp. saccharolyticum DSM 6643</name>
    <dbReference type="NCBI Taxonomy" id="1293054"/>
    <lineage>
        <taxon>Bacteria</taxon>
        <taxon>Bacillati</taxon>
        <taxon>Bacillota</taxon>
        <taxon>Clostridia</taxon>
        <taxon>Halanaerobiales</taxon>
        <taxon>Halanaerobiaceae</taxon>
        <taxon>Halanaerobium</taxon>
    </lineage>
</organism>
<dbReference type="Pfam" id="PF07722">
    <property type="entry name" value="Peptidase_C26"/>
    <property type="match status" value="1"/>
</dbReference>
<dbReference type="PANTHER" id="PTHR43235:SF1">
    <property type="entry name" value="GLUTAMINE AMIDOTRANSFERASE PB2B2.05-RELATED"/>
    <property type="match status" value="1"/>
</dbReference>
<proteinExistence type="predicted"/>
<dbReference type="Proteomes" id="UP000012063">
    <property type="component" value="Unassembled WGS sequence"/>
</dbReference>
<dbReference type="InterPro" id="IPR011697">
    <property type="entry name" value="Peptidase_C26"/>
</dbReference>
<gene>
    <name evidence="1" type="ORF">HSACCH_01974</name>
</gene>
<dbReference type="GO" id="GO:0016740">
    <property type="term" value="F:transferase activity"/>
    <property type="evidence" value="ECO:0007669"/>
    <property type="project" value="UniProtKB-KW"/>
</dbReference>
<dbReference type="FunFam" id="3.40.50.880:FF:000030">
    <property type="entry name" value="Gamma-glutamyl-gamma-aminobutyrate hydrolase PuuD"/>
    <property type="match status" value="1"/>
</dbReference>
<dbReference type="SUPFAM" id="SSF52317">
    <property type="entry name" value="Class I glutamine amidotransferase-like"/>
    <property type="match status" value="1"/>
</dbReference>
<keyword evidence="1" id="KW-0315">Glutamine amidotransferase</keyword>
<reference evidence="2" key="1">
    <citation type="journal article" date="2013" name="Genome Announc.">
        <title>Genome Sequence of Halanaerobium saccharolyticum subsp. saccharolyticum Strain DSM 6643T, a Halophilic Hydrogen-Producing Bacterium.</title>
        <authorList>
            <person name="Kivisto A."/>
            <person name="Larjo A."/>
            <person name="Ciranna A."/>
            <person name="Santala V."/>
            <person name="Roos C."/>
            <person name="Karp M."/>
        </authorList>
    </citation>
    <scope>NUCLEOTIDE SEQUENCE [LARGE SCALE GENOMIC DNA]</scope>
    <source>
        <strain evidence="2">DSM 6643</strain>
    </source>
</reference>
<name>M5E2K3_9FIRM</name>
<dbReference type="PANTHER" id="PTHR43235">
    <property type="entry name" value="GLUTAMINE AMIDOTRANSFERASE PB2B2.05-RELATED"/>
    <property type="match status" value="1"/>
</dbReference>
<dbReference type="GO" id="GO:0033969">
    <property type="term" value="F:gamma-glutamyl-gamma-aminobutyrate hydrolase activity"/>
    <property type="evidence" value="ECO:0007669"/>
    <property type="project" value="TreeGrafter"/>
</dbReference>
<dbReference type="STRING" id="1293054.HSACCH_01974"/>
<evidence type="ECO:0000313" key="1">
    <source>
        <dbReference type="EMBL" id="CCU80259.1"/>
    </source>
</evidence>
<dbReference type="GO" id="GO:0005829">
    <property type="term" value="C:cytosol"/>
    <property type="evidence" value="ECO:0007669"/>
    <property type="project" value="TreeGrafter"/>
</dbReference>
<accession>M5E2K3</accession>
<dbReference type="eggNOG" id="COG2071">
    <property type="taxonomic scope" value="Bacteria"/>
</dbReference>
<dbReference type="InterPro" id="IPR044668">
    <property type="entry name" value="PuuD-like"/>
</dbReference>
<dbReference type="EMBL" id="CAUI01000021">
    <property type="protein sequence ID" value="CCU80259.1"/>
    <property type="molecule type" value="Genomic_DNA"/>
</dbReference>